<dbReference type="GO" id="GO:0001522">
    <property type="term" value="P:pseudouridine synthesis"/>
    <property type="evidence" value="ECO:0007669"/>
    <property type="project" value="InterPro"/>
</dbReference>
<dbReference type="EMBL" id="LJAM02000860">
    <property type="protein sequence ID" value="RAP68086.1"/>
    <property type="molecule type" value="Genomic_DNA"/>
</dbReference>
<dbReference type="Proteomes" id="UP000244334">
    <property type="component" value="Unassembled WGS sequence"/>
</dbReference>
<dbReference type="GO" id="GO:0009982">
    <property type="term" value="F:pseudouridine synthase activity"/>
    <property type="evidence" value="ECO:0007669"/>
    <property type="project" value="InterPro"/>
</dbReference>
<dbReference type="SUPFAM" id="SSF55120">
    <property type="entry name" value="Pseudouridine synthase"/>
    <property type="match status" value="1"/>
</dbReference>
<name>A0A328TJX4_9GAMM</name>
<dbReference type="InterPro" id="IPR020103">
    <property type="entry name" value="PsdUridine_synth_cat_dom_sf"/>
</dbReference>
<dbReference type="GO" id="GO:0006396">
    <property type="term" value="P:RNA processing"/>
    <property type="evidence" value="ECO:0007669"/>
    <property type="project" value="UniProtKB-ARBA"/>
</dbReference>
<evidence type="ECO:0000313" key="1">
    <source>
        <dbReference type="EMBL" id="RAP68086.1"/>
    </source>
</evidence>
<dbReference type="AlphaFoldDB" id="A0A328TJX4"/>
<comment type="caution">
    <text evidence="1">The sequence shown here is derived from an EMBL/GenBank/DDBJ whole genome shotgun (WGS) entry which is preliminary data.</text>
</comment>
<proteinExistence type="predicted"/>
<organism evidence="1 2">
    <name type="scientific">Candidatus Erwinia dacicola</name>
    <dbReference type="NCBI Taxonomy" id="252393"/>
    <lineage>
        <taxon>Bacteria</taxon>
        <taxon>Pseudomonadati</taxon>
        <taxon>Pseudomonadota</taxon>
        <taxon>Gammaproteobacteria</taxon>
        <taxon>Enterobacterales</taxon>
        <taxon>Erwiniaceae</taxon>
        <taxon>Erwinia</taxon>
    </lineage>
</organism>
<protein>
    <submittedName>
        <fullName evidence="1">tRNA pseudouridine synthase C</fullName>
    </submittedName>
</protein>
<evidence type="ECO:0000313" key="2">
    <source>
        <dbReference type="Proteomes" id="UP000244334"/>
    </source>
</evidence>
<reference evidence="1" key="1">
    <citation type="submission" date="2018-04" db="EMBL/GenBank/DDBJ databases">
        <title>Genomes of the Obligate Erwinia dacicola and Facultative Enterobacter sp. OLF Endosymbionts of the Olive Fruit fly, Bactrocera oleae.</title>
        <authorList>
            <person name="Estes A.M."/>
            <person name="Hearn D.J."/>
            <person name="Agarwal S."/>
            <person name="Pierson E.A."/>
            <person name="Dunning-Hotopp J.C."/>
        </authorList>
    </citation>
    <scope>NUCLEOTIDE SEQUENCE [LARGE SCALE GENOMIC DNA]</scope>
    <source>
        <strain evidence="1">Oroville</strain>
    </source>
</reference>
<keyword evidence="2" id="KW-1185">Reference proteome</keyword>
<sequence length="66" mass="7539">MNRLMLHASELRLNHPENGDPLLLRAGLDAVWQRAMTHCGWQNTLPQIPRGEFAAESPQDSEKIEF</sequence>
<gene>
    <name evidence="1" type="ORF">ACZ87_03895</name>
</gene>
<accession>A0A328TJX4</accession>
<dbReference type="GO" id="GO:0003723">
    <property type="term" value="F:RNA binding"/>
    <property type="evidence" value="ECO:0007669"/>
    <property type="project" value="InterPro"/>
</dbReference>
<dbReference type="GO" id="GO:0140098">
    <property type="term" value="F:catalytic activity, acting on RNA"/>
    <property type="evidence" value="ECO:0007669"/>
    <property type="project" value="UniProtKB-ARBA"/>
</dbReference>